<evidence type="ECO:0000313" key="3">
    <source>
        <dbReference type="Proteomes" id="UP001160758"/>
    </source>
</evidence>
<accession>A0AA42VC57</accession>
<dbReference type="AlphaFoldDB" id="A0AA42VC57"/>
<sequence>MIKNFKELILKSAKQETEERISVEVMYVPEEFDAHNQFMTAETIRKACEDFNSNLAAGNISANLYHLSNTNKFEILKSWINEIDMVSTTGQEVKEGTWLVKLRYSPELWEMKKAGKLQGVSIGCRGVVNPETGEISQVSFSPD</sequence>
<evidence type="ECO:0000313" key="2">
    <source>
        <dbReference type="EMBL" id="MDH1898002.1"/>
    </source>
</evidence>
<feature type="domain" description="Phage-like element PBSX protein XkdF" evidence="1">
    <location>
        <begin position="13"/>
        <end position="125"/>
    </location>
</feature>
<dbReference type="EMBL" id="JAOCFT010000001">
    <property type="protein sequence ID" value="MDH1898002.1"/>
    <property type="molecule type" value="Genomic_DNA"/>
</dbReference>
<dbReference type="GO" id="GO:0008233">
    <property type="term" value="F:peptidase activity"/>
    <property type="evidence" value="ECO:0007669"/>
    <property type="project" value="UniProtKB-KW"/>
</dbReference>
<gene>
    <name evidence="2" type="ORF">N5I07_10535</name>
</gene>
<organism evidence="2 3">
    <name type="scientific">Aeromonas caviae</name>
    <name type="common">Aeromonas punctata</name>
    <dbReference type="NCBI Taxonomy" id="648"/>
    <lineage>
        <taxon>Bacteria</taxon>
        <taxon>Pseudomonadati</taxon>
        <taxon>Pseudomonadota</taxon>
        <taxon>Gammaproteobacteria</taxon>
        <taxon>Aeromonadales</taxon>
        <taxon>Aeromonadaceae</taxon>
        <taxon>Aeromonas</taxon>
    </lineage>
</organism>
<dbReference type="InterPro" id="IPR027924">
    <property type="entry name" value="XkdF"/>
</dbReference>
<dbReference type="Pfam" id="PF14550">
    <property type="entry name" value="Peptidase_S78_2"/>
    <property type="match status" value="1"/>
</dbReference>
<keyword evidence="2" id="KW-0378">Hydrolase</keyword>
<name>A0AA42VC57_AERCA</name>
<comment type="caution">
    <text evidence="2">The sequence shown here is derived from an EMBL/GenBank/DDBJ whole genome shotgun (WGS) entry which is preliminary data.</text>
</comment>
<dbReference type="RefSeq" id="WP_279981386.1">
    <property type="nucleotide sequence ID" value="NZ_JAOCFT010000001.1"/>
</dbReference>
<protein>
    <submittedName>
        <fullName evidence="2">XkdF-like putative serine protease domain-containing protein</fullName>
    </submittedName>
</protein>
<dbReference type="GO" id="GO:0006508">
    <property type="term" value="P:proteolysis"/>
    <property type="evidence" value="ECO:0007669"/>
    <property type="project" value="UniProtKB-KW"/>
</dbReference>
<proteinExistence type="predicted"/>
<dbReference type="Proteomes" id="UP001160758">
    <property type="component" value="Unassembled WGS sequence"/>
</dbReference>
<reference evidence="2" key="1">
    <citation type="submission" date="2022-09" db="EMBL/GenBank/DDBJ databases">
        <title>Intensive care unit water sources are persistently colonized with multi-drug resistant bacteria and are the site of extensive horizontal gene transfer of antibiotic resistance genes.</title>
        <authorList>
            <person name="Diorio-Toth L."/>
        </authorList>
    </citation>
    <scope>NUCLEOTIDE SEQUENCE</scope>
    <source>
        <strain evidence="2">GD03796</strain>
    </source>
</reference>
<keyword evidence="2" id="KW-0645">Protease</keyword>
<evidence type="ECO:0000259" key="1">
    <source>
        <dbReference type="Pfam" id="PF14550"/>
    </source>
</evidence>